<dbReference type="InterPro" id="IPR014016">
    <property type="entry name" value="UvrD-like_ATP-bd"/>
</dbReference>
<dbReference type="Gene3D" id="1.10.486.10">
    <property type="entry name" value="PCRA, domain 4"/>
    <property type="match status" value="1"/>
</dbReference>
<dbReference type="EC" id="5.6.2.4" evidence="9"/>
<dbReference type="GO" id="GO:0005524">
    <property type="term" value="F:ATP binding"/>
    <property type="evidence" value="ECO:0007669"/>
    <property type="project" value="UniProtKB-UniRule"/>
</dbReference>
<dbReference type="HOGENOM" id="CLU_004585_5_8_10"/>
<dbReference type="PANTHER" id="PTHR11070">
    <property type="entry name" value="UVRD / RECB / PCRA DNA HELICASE FAMILY MEMBER"/>
    <property type="match status" value="1"/>
</dbReference>
<reference evidence="13" key="1">
    <citation type="submission" date="2009-11" db="EMBL/GenBank/DDBJ databases">
        <authorList>
            <person name="Weinstock G."/>
            <person name="Sodergren E."/>
            <person name="Clifton S."/>
            <person name="Fulton L."/>
            <person name="Fulton B."/>
            <person name="Courtney L."/>
            <person name="Fronick C."/>
            <person name="Harrison M."/>
            <person name="Strong C."/>
            <person name="Farmer C."/>
            <person name="Delahaunty K."/>
            <person name="Markovic C."/>
            <person name="Hall O."/>
            <person name="Minx P."/>
            <person name="Tomlinson C."/>
            <person name="Mitreva M."/>
            <person name="Nelson J."/>
            <person name="Hou S."/>
            <person name="Wollam A."/>
            <person name="Pepin K.H."/>
            <person name="Johnson M."/>
            <person name="Bhonagiri V."/>
            <person name="Nash W.E."/>
            <person name="Warren W."/>
            <person name="Chinwalla A."/>
            <person name="Mardis E.R."/>
            <person name="Wilson R.K."/>
        </authorList>
    </citation>
    <scope>NUCLEOTIDE SEQUENCE [LARGE SCALE GENOMIC DNA]</scope>
    <source>
        <strain evidence="13">DSM 18205</strain>
    </source>
</reference>
<comment type="similarity">
    <text evidence="1">Belongs to the helicase family. UvrD subfamily.</text>
</comment>
<evidence type="ECO:0000313" key="14">
    <source>
        <dbReference type="Proteomes" id="UP000004477"/>
    </source>
</evidence>
<dbReference type="STRING" id="537011.PREVCOP_04198"/>
<dbReference type="Gene3D" id="3.40.50.300">
    <property type="entry name" value="P-loop containing nucleotide triphosphate hydrolases"/>
    <property type="match status" value="2"/>
</dbReference>
<comment type="catalytic activity">
    <reaction evidence="11">
        <text>ATP + H2O = ADP + phosphate + H(+)</text>
        <dbReference type="Rhea" id="RHEA:13065"/>
        <dbReference type="ChEBI" id="CHEBI:15377"/>
        <dbReference type="ChEBI" id="CHEBI:15378"/>
        <dbReference type="ChEBI" id="CHEBI:30616"/>
        <dbReference type="ChEBI" id="CHEBI:43474"/>
        <dbReference type="ChEBI" id="CHEBI:456216"/>
        <dbReference type="EC" id="5.6.2.4"/>
    </reaction>
</comment>
<dbReference type="EMBL" id="ACBX02000007">
    <property type="protein sequence ID" value="EFB36309.1"/>
    <property type="molecule type" value="Genomic_DNA"/>
</dbReference>
<dbReference type="GeneID" id="69849715"/>
<gene>
    <name evidence="13" type="ORF">PREVCOP_04198</name>
</gene>
<evidence type="ECO:0000256" key="8">
    <source>
        <dbReference type="ARBA" id="ARBA00034617"/>
    </source>
</evidence>
<evidence type="ECO:0000256" key="9">
    <source>
        <dbReference type="ARBA" id="ARBA00034808"/>
    </source>
</evidence>
<keyword evidence="4 13" id="KW-0347">Helicase</keyword>
<dbReference type="CDD" id="cd17932">
    <property type="entry name" value="DEXQc_UvrD"/>
    <property type="match status" value="1"/>
</dbReference>
<comment type="caution">
    <text evidence="13">The sequence shown here is derived from an EMBL/GenBank/DDBJ whole genome shotgun (WGS) entry which is preliminary data.</text>
</comment>
<keyword evidence="2" id="KW-0547">Nucleotide-binding</keyword>
<dbReference type="InterPro" id="IPR014017">
    <property type="entry name" value="DNA_helicase_UvrD-like_C"/>
</dbReference>
<dbReference type="GO" id="GO:0043138">
    <property type="term" value="F:3'-5' DNA helicase activity"/>
    <property type="evidence" value="ECO:0007669"/>
    <property type="project" value="UniProtKB-EC"/>
</dbReference>
<organism evidence="13 14">
    <name type="scientific">Segatella copri DSM 18205</name>
    <dbReference type="NCBI Taxonomy" id="537011"/>
    <lineage>
        <taxon>Bacteria</taxon>
        <taxon>Pseudomonadati</taxon>
        <taxon>Bacteroidota</taxon>
        <taxon>Bacteroidia</taxon>
        <taxon>Bacteroidales</taxon>
        <taxon>Prevotellaceae</taxon>
        <taxon>Segatella</taxon>
    </lineage>
</organism>
<dbReference type="PaxDb" id="537011-PREVCOP_04198"/>
<proteinExistence type="inferred from homology"/>
<evidence type="ECO:0000256" key="6">
    <source>
        <dbReference type="ARBA" id="ARBA00023125"/>
    </source>
</evidence>
<keyword evidence="6" id="KW-0238">DNA-binding</keyword>
<accession>D1PAH3</accession>
<dbReference type="RefSeq" id="WP_006846917.1">
    <property type="nucleotide sequence ID" value="NZ_CP085932.1"/>
</dbReference>
<evidence type="ECO:0000256" key="3">
    <source>
        <dbReference type="ARBA" id="ARBA00022801"/>
    </source>
</evidence>
<dbReference type="GO" id="GO:0003677">
    <property type="term" value="F:DNA binding"/>
    <property type="evidence" value="ECO:0007669"/>
    <property type="project" value="UniProtKB-KW"/>
</dbReference>
<dbReference type="PANTHER" id="PTHR11070:SF2">
    <property type="entry name" value="ATP-DEPENDENT DNA HELICASE SRS2"/>
    <property type="match status" value="1"/>
</dbReference>
<feature type="compositionally biased region" description="Polar residues" evidence="12">
    <location>
        <begin position="688"/>
        <end position="699"/>
    </location>
</feature>
<evidence type="ECO:0000256" key="5">
    <source>
        <dbReference type="ARBA" id="ARBA00022840"/>
    </source>
</evidence>
<protein>
    <recommendedName>
        <fullName evidence="9">DNA 3'-5' helicase</fullName>
        <ecNumber evidence="9">5.6.2.4</ecNumber>
    </recommendedName>
    <alternativeName>
        <fullName evidence="10">DNA 3'-5' helicase II</fullName>
    </alternativeName>
</protein>
<dbReference type="PROSITE" id="PS51217">
    <property type="entry name" value="UVRD_HELICASE_CTER"/>
    <property type="match status" value="1"/>
</dbReference>
<dbReference type="GO" id="GO:0000725">
    <property type="term" value="P:recombinational repair"/>
    <property type="evidence" value="ECO:0007669"/>
    <property type="project" value="TreeGrafter"/>
</dbReference>
<sequence length="836" mass="94347">MDLLNDLNEAQRAAVEYIDGPSLVIAGAGSGKTRVLTYKIAYLLSQGMKPWSIMALTFTNKAAREMKERIGKLVGNDLAQHLYMGTFHSIFSRILRAEAEHIGFNNNFTIYDESDSRSLIKAIVKEMGLDDKKYKPAAVHAKISMAKNNLMSAAAYESDATIFEQNKRAQMPEVGKIFVAYVQRCKQANAMDFDDLLMLTYQLFREHEDIRHKYAARFDYVLVDEYQDTNHVQMSIVMQLCQEKQRVCAVGDDSQSIYSFRGANIDNILNFQRQFQGTRLFKLEQNYRSTQTIVEAANSLIKHNRNQIPKDVFSENAKGEKIQYKPAYSDKEEAAIVAKDVKRIRREDGCQYSDFAILYRTNSQSRSFEEEFRKQGIPYRIYGGLSFYQRKEIKDIIAYFRLVANPNDEEAIKRIINYPARGIGATTVLKIADCAHQNQVSFWEVIGAPERYGLAVNKGTMNKLETFRLLISSFIERAQTTDVYELGDAIIKESGISQDIMSGKDADDLARQENLEEFLSGMSAFVEERREEGKFDELFLQDYLQDVALLTDADSDGDKDEPRVSLMTVHAAKGLEFPTVFVVGLEENIFPSPLSATSLRDLEEERRLLYVAITRAEKHCILTNAKNRWRYGKMEFDNPSRFIDEIDGKLIDSLDEAGGSLFGSMSDQPEWARAQRPRRPWEDAEQPRYSSRYQNSKPVASQFVADPKPSLFDDEPETSRISGRSSVSGRSSLSEGNFKSVRALNAAKRYMETHSSHPASRGTGSSAASVSSSTASSAGSSSCGLQEGIKIEHQRFGRGTVLKIEGTGENTKATVEFVHSGTKQLLLKYAKFTLVD</sequence>
<dbReference type="CDD" id="cd18807">
    <property type="entry name" value="SF1_C_UvrD"/>
    <property type="match status" value="1"/>
</dbReference>
<keyword evidence="14" id="KW-1185">Reference proteome</keyword>
<dbReference type="OrthoDB" id="9810135at2"/>
<dbReference type="GO" id="GO:0033202">
    <property type="term" value="C:DNA helicase complex"/>
    <property type="evidence" value="ECO:0007669"/>
    <property type="project" value="TreeGrafter"/>
</dbReference>
<dbReference type="InterPro" id="IPR000212">
    <property type="entry name" value="DNA_helicase_UvrD/REP"/>
</dbReference>
<dbReference type="PROSITE" id="PS51198">
    <property type="entry name" value="UVRD_HELICASE_ATP_BIND"/>
    <property type="match status" value="1"/>
</dbReference>
<dbReference type="AlphaFoldDB" id="D1PAH3"/>
<feature type="compositionally biased region" description="Low complexity" evidence="12">
    <location>
        <begin position="759"/>
        <end position="782"/>
    </location>
</feature>
<dbReference type="Proteomes" id="UP000004477">
    <property type="component" value="Unassembled WGS sequence"/>
</dbReference>
<keyword evidence="3 13" id="KW-0378">Hydrolase</keyword>
<comment type="catalytic activity">
    <reaction evidence="8">
        <text>Couples ATP hydrolysis with the unwinding of duplex DNA by translocating in the 3'-5' direction.</text>
        <dbReference type="EC" id="5.6.2.4"/>
    </reaction>
</comment>
<evidence type="ECO:0000256" key="7">
    <source>
        <dbReference type="ARBA" id="ARBA00023235"/>
    </source>
</evidence>
<dbReference type="InterPro" id="IPR013986">
    <property type="entry name" value="DExx_box_DNA_helicase_dom_sf"/>
</dbReference>
<dbReference type="SUPFAM" id="SSF52540">
    <property type="entry name" value="P-loop containing nucleoside triphosphate hydrolases"/>
    <property type="match status" value="1"/>
</dbReference>
<evidence type="ECO:0000256" key="12">
    <source>
        <dbReference type="SAM" id="MobiDB-lite"/>
    </source>
</evidence>
<evidence type="ECO:0000256" key="2">
    <source>
        <dbReference type="ARBA" id="ARBA00022741"/>
    </source>
</evidence>
<evidence type="ECO:0000313" key="13">
    <source>
        <dbReference type="EMBL" id="EFB36309.1"/>
    </source>
</evidence>
<dbReference type="Pfam" id="PF21196">
    <property type="entry name" value="PcrA_UvrD_tudor"/>
    <property type="match status" value="1"/>
</dbReference>
<evidence type="ECO:0000256" key="10">
    <source>
        <dbReference type="ARBA" id="ARBA00034923"/>
    </source>
</evidence>
<evidence type="ECO:0000256" key="4">
    <source>
        <dbReference type="ARBA" id="ARBA00022806"/>
    </source>
</evidence>
<dbReference type="Gene3D" id="1.10.10.160">
    <property type="match status" value="1"/>
</dbReference>
<name>D1PAH3_9BACT</name>
<feature type="region of interest" description="Disordered" evidence="12">
    <location>
        <begin position="662"/>
        <end position="734"/>
    </location>
</feature>
<dbReference type="GO" id="GO:0005829">
    <property type="term" value="C:cytosol"/>
    <property type="evidence" value="ECO:0007669"/>
    <property type="project" value="TreeGrafter"/>
</dbReference>
<evidence type="ECO:0000256" key="1">
    <source>
        <dbReference type="ARBA" id="ARBA00009922"/>
    </source>
</evidence>
<dbReference type="GO" id="GO:0016887">
    <property type="term" value="F:ATP hydrolysis activity"/>
    <property type="evidence" value="ECO:0007669"/>
    <property type="project" value="RHEA"/>
</dbReference>
<dbReference type="InterPro" id="IPR027417">
    <property type="entry name" value="P-loop_NTPase"/>
</dbReference>
<dbReference type="Pfam" id="PF13361">
    <property type="entry name" value="UvrD_C"/>
    <property type="match status" value="1"/>
</dbReference>
<feature type="region of interest" description="Disordered" evidence="12">
    <location>
        <begin position="751"/>
        <end position="783"/>
    </location>
</feature>
<dbReference type="Pfam" id="PF00580">
    <property type="entry name" value="UvrD-helicase"/>
    <property type="match status" value="1"/>
</dbReference>
<keyword evidence="7" id="KW-0413">Isomerase</keyword>
<keyword evidence="5" id="KW-0067">ATP-binding</keyword>
<feature type="compositionally biased region" description="Low complexity" evidence="12">
    <location>
        <begin position="719"/>
        <end position="734"/>
    </location>
</feature>
<evidence type="ECO:0000256" key="11">
    <source>
        <dbReference type="ARBA" id="ARBA00048988"/>
    </source>
</evidence>